<gene>
    <name evidence="1" type="ORF">C5748_22905</name>
</gene>
<reference evidence="1 2" key="1">
    <citation type="submission" date="2018-02" db="EMBL/GenBank/DDBJ databases">
        <title>The draft genome of Phyllobacterium sp. 1N-3.</title>
        <authorList>
            <person name="Liu L."/>
            <person name="Li L."/>
            <person name="Zhang X."/>
            <person name="Wang T."/>
            <person name="Liang L."/>
        </authorList>
    </citation>
    <scope>NUCLEOTIDE SEQUENCE [LARGE SCALE GENOMIC DNA]</scope>
    <source>
        <strain evidence="1 2">1N-3</strain>
    </source>
</reference>
<organism evidence="1 2">
    <name type="scientific">Phyllobacterium phragmitis</name>
    <dbReference type="NCBI Taxonomy" id="2670329"/>
    <lineage>
        <taxon>Bacteria</taxon>
        <taxon>Pseudomonadati</taxon>
        <taxon>Pseudomonadota</taxon>
        <taxon>Alphaproteobacteria</taxon>
        <taxon>Hyphomicrobiales</taxon>
        <taxon>Phyllobacteriaceae</taxon>
        <taxon>Phyllobacterium</taxon>
    </lineage>
</organism>
<comment type="caution">
    <text evidence="1">The sequence shown here is derived from an EMBL/GenBank/DDBJ whole genome shotgun (WGS) entry which is preliminary data.</text>
</comment>
<accession>A0A2S9IL00</accession>
<dbReference type="RefSeq" id="WP_105744685.1">
    <property type="nucleotide sequence ID" value="NZ_PVBR01000023.1"/>
</dbReference>
<sequence length="61" mass="7118">MEGQVVFYKGERILYRHRIEVRDDDFSKGVNDAIIAFQRSYSGFDLADEDVHIRVKKPGET</sequence>
<protein>
    <submittedName>
        <fullName evidence="1">Uncharacterized protein</fullName>
    </submittedName>
</protein>
<dbReference type="AlphaFoldDB" id="A0A2S9IL00"/>
<dbReference type="EMBL" id="PVBR01000023">
    <property type="protein sequence ID" value="PRD41209.1"/>
    <property type="molecule type" value="Genomic_DNA"/>
</dbReference>
<name>A0A2S9IL00_9HYPH</name>
<keyword evidence="2" id="KW-1185">Reference proteome</keyword>
<evidence type="ECO:0000313" key="2">
    <source>
        <dbReference type="Proteomes" id="UP000239434"/>
    </source>
</evidence>
<evidence type="ECO:0000313" key="1">
    <source>
        <dbReference type="EMBL" id="PRD41209.1"/>
    </source>
</evidence>
<dbReference type="Proteomes" id="UP000239434">
    <property type="component" value="Unassembled WGS sequence"/>
</dbReference>
<proteinExistence type="predicted"/>